<dbReference type="Pfam" id="PF21203">
    <property type="entry name" value="ECM10"/>
    <property type="match status" value="1"/>
</dbReference>
<name>A0A0N5AWK7_9BILA</name>
<keyword evidence="1" id="KW-0472">Membrane</keyword>
<organism evidence="2 3">
    <name type="scientific">Syphacia muris</name>
    <dbReference type="NCBI Taxonomy" id="451379"/>
    <lineage>
        <taxon>Eukaryota</taxon>
        <taxon>Metazoa</taxon>
        <taxon>Ecdysozoa</taxon>
        <taxon>Nematoda</taxon>
        <taxon>Chromadorea</taxon>
        <taxon>Rhabditida</taxon>
        <taxon>Spirurina</taxon>
        <taxon>Oxyuridomorpha</taxon>
        <taxon>Oxyuroidea</taxon>
        <taxon>Oxyuridae</taxon>
        <taxon>Syphacia</taxon>
    </lineage>
</organism>
<keyword evidence="1" id="KW-0812">Transmembrane</keyword>
<dbReference type="STRING" id="451379.A0A0N5AWK7"/>
<evidence type="ECO:0000313" key="3">
    <source>
        <dbReference type="WBParaSite" id="SMUV_0000931001-mRNA-1"/>
    </source>
</evidence>
<proteinExistence type="predicted"/>
<feature type="transmembrane region" description="Helical" evidence="1">
    <location>
        <begin position="119"/>
        <end position="137"/>
    </location>
</feature>
<reference evidence="3" key="1">
    <citation type="submission" date="2017-02" db="UniProtKB">
        <authorList>
            <consortium name="WormBaseParasite"/>
        </authorList>
    </citation>
    <scope>IDENTIFICATION</scope>
</reference>
<keyword evidence="1" id="KW-1133">Transmembrane helix</keyword>
<sequence length="139" mass="16139">SCSFIASSYTLNIFYFAGDEYKPLGTIIVERTVEGNFSGYFVPKENSDELWQGMQTAAKEGHGYSIRTEFNKETFKTFSEPVCVIILPETEFYIQKMEKERQARQHGAQQDNRSWLQKYWLYIVAAFIFVVIMNAATEE</sequence>
<protein>
    <submittedName>
        <fullName evidence="3">ER membrane protein complex subunit 10</fullName>
    </submittedName>
</protein>
<dbReference type="AlphaFoldDB" id="A0A0N5AWK7"/>
<keyword evidence="2" id="KW-1185">Reference proteome</keyword>
<evidence type="ECO:0000256" key="1">
    <source>
        <dbReference type="SAM" id="Phobius"/>
    </source>
</evidence>
<dbReference type="Proteomes" id="UP000046393">
    <property type="component" value="Unplaced"/>
</dbReference>
<accession>A0A0N5AWK7</accession>
<evidence type="ECO:0000313" key="2">
    <source>
        <dbReference type="Proteomes" id="UP000046393"/>
    </source>
</evidence>
<dbReference type="WBParaSite" id="SMUV_0000931001-mRNA-1">
    <property type="protein sequence ID" value="SMUV_0000931001-mRNA-1"/>
    <property type="gene ID" value="SMUV_0000931001"/>
</dbReference>